<comment type="similarity">
    <text evidence="1 7">Belongs to the small GTPase superfamily. Arf family.</text>
</comment>
<dbReference type="InterPro" id="IPR005225">
    <property type="entry name" value="Small_GTP-bd"/>
</dbReference>
<keyword evidence="9" id="KW-1185">Reference proteome</keyword>
<dbReference type="PANTHER" id="PTHR45697">
    <property type="entry name" value="ADP-RIBOSYLATION FACTOR-LIKE PROTEIN 2-RELATED"/>
    <property type="match status" value="1"/>
</dbReference>
<keyword evidence="6" id="KW-0460">Magnesium</keyword>
<keyword evidence="3 5" id="KW-0547">Nucleotide-binding</keyword>
<evidence type="ECO:0000256" key="6">
    <source>
        <dbReference type="PIRSR" id="PIRSR606689-2"/>
    </source>
</evidence>
<keyword evidence="8" id="KW-0472">Membrane</keyword>
<feature type="binding site" evidence="5">
    <location>
        <begin position="167"/>
        <end position="170"/>
    </location>
    <ligand>
        <name>GTP</name>
        <dbReference type="ChEBI" id="CHEBI:37565"/>
    </ligand>
</feature>
<feature type="binding site" evidence="6">
    <location>
        <position position="89"/>
    </location>
    <ligand>
        <name>Mg(2+)</name>
        <dbReference type="ChEBI" id="CHEBI:18420"/>
    </ligand>
</feature>
<evidence type="ECO:0000256" key="5">
    <source>
        <dbReference type="PIRSR" id="PIRSR606689-1"/>
    </source>
</evidence>
<keyword evidence="8" id="KW-1133">Transmembrane helix</keyword>
<evidence type="ECO:0000313" key="9">
    <source>
        <dbReference type="Proteomes" id="UP000504606"/>
    </source>
</evidence>
<keyword evidence="2" id="KW-0519">Myristate</keyword>
<evidence type="ECO:0000256" key="3">
    <source>
        <dbReference type="ARBA" id="ARBA00022741"/>
    </source>
</evidence>
<keyword evidence="8" id="KW-0812">Transmembrane</keyword>
<dbReference type="Proteomes" id="UP000504606">
    <property type="component" value="Unplaced"/>
</dbReference>
<keyword evidence="2" id="KW-0449">Lipoprotein</keyword>
<protein>
    <submittedName>
        <fullName evidence="10">ADP-ribosylation factor-like protein 3</fullName>
    </submittedName>
</protein>
<dbReference type="InterPro" id="IPR044612">
    <property type="entry name" value="ARL2/3"/>
</dbReference>
<feature type="transmembrane region" description="Helical" evidence="8">
    <location>
        <begin position="14"/>
        <end position="32"/>
    </location>
</feature>
<dbReference type="PROSITE" id="PS51417">
    <property type="entry name" value="ARF"/>
    <property type="match status" value="1"/>
</dbReference>
<feature type="binding site" evidence="5">
    <location>
        <begin position="65"/>
        <end position="72"/>
    </location>
    <ligand>
        <name>GTP</name>
        <dbReference type="ChEBI" id="CHEBI:37565"/>
    </ligand>
</feature>
<evidence type="ECO:0000256" key="7">
    <source>
        <dbReference type="RuleBase" id="RU003925"/>
    </source>
</evidence>
<dbReference type="KEGG" id="foc:113218312"/>
<dbReference type="SUPFAM" id="SSF52540">
    <property type="entry name" value="P-loop containing nucleoside triphosphate hydrolases"/>
    <property type="match status" value="1"/>
</dbReference>
<dbReference type="GO" id="GO:0003924">
    <property type="term" value="F:GTPase activity"/>
    <property type="evidence" value="ECO:0007669"/>
    <property type="project" value="InterPro"/>
</dbReference>
<proteinExistence type="inferred from homology"/>
<dbReference type="OrthoDB" id="25466at2759"/>
<keyword evidence="4 5" id="KW-0342">GTP-binding</keyword>
<dbReference type="GeneID" id="113218312"/>
<sequence length="225" mass="25318">MWESQYLPSSTKRIVILGSGVVALSICAYSAYKFWKQYSQSIDEGFEDASRIEDRIQVVRVLVIGLDRAGKSALISQLLNLPVEEDMPTQGSKLSMAEIGKRAYSIWEVGGGEKYRKSWTHFVQDTNLVMFVVDSTDKKRFQLASSELKNILADERLNGIPLIVVANKQDLPGAVEALELFKTLDLSTICSNHLTTCVPMAFDKSSKTPHFYLDRIRFAIKDMVE</sequence>
<keyword evidence="6" id="KW-0479">Metal-binding</keyword>
<evidence type="ECO:0000256" key="2">
    <source>
        <dbReference type="ARBA" id="ARBA00022707"/>
    </source>
</evidence>
<name>A0A6J1TM76_FRAOC</name>
<dbReference type="SMART" id="SM00178">
    <property type="entry name" value="SAR"/>
    <property type="match status" value="1"/>
</dbReference>
<dbReference type="GO" id="GO:0016192">
    <property type="term" value="P:vesicle-mediated transport"/>
    <property type="evidence" value="ECO:0007669"/>
    <property type="project" value="UniProtKB-ARBA"/>
</dbReference>
<evidence type="ECO:0000256" key="1">
    <source>
        <dbReference type="ARBA" id="ARBA00010290"/>
    </source>
</evidence>
<accession>A0A6J1TM76</accession>
<evidence type="ECO:0000256" key="8">
    <source>
        <dbReference type="SAM" id="Phobius"/>
    </source>
</evidence>
<dbReference type="GO" id="GO:0046872">
    <property type="term" value="F:metal ion binding"/>
    <property type="evidence" value="ECO:0007669"/>
    <property type="project" value="UniProtKB-KW"/>
</dbReference>
<dbReference type="Gene3D" id="3.40.50.300">
    <property type="entry name" value="P-loop containing nucleotide triphosphate hydrolases"/>
    <property type="match status" value="1"/>
</dbReference>
<reference evidence="10" key="1">
    <citation type="submission" date="2025-08" db="UniProtKB">
        <authorList>
            <consortium name="RefSeq"/>
        </authorList>
    </citation>
    <scope>IDENTIFICATION</scope>
    <source>
        <tissue evidence="10">Whole organism</tissue>
    </source>
</reference>
<dbReference type="AlphaFoldDB" id="A0A6J1TM76"/>
<evidence type="ECO:0000313" key="10">
    <source>
        <dbReference type="RefSeq" id="XP_026294393.1"/>
    </source>
</evidence>
<dbReference type="NCBIfam" id="TIGR00231">
    <property type="entry name" value="small_GTP"/>
    <property type="match status" value="1"/>
</dbReference>
<dbReference type="GO" id="GO:0051649">
    <property type="term" value="P:establishment of localization in cell"/>
    <property type="evidence" value="ECO:0007669"/>
    <property type="project" value="UniProtKB-ARBA"/>
</dbReference>
<evidence type="ECO:0000256" key="4">
    <source>
        <dbReference type="ARBA" id="ARBA00023134"/>
    </source>
</evidence>
<dbReference type="RefSeq" id="XP_026294393.1">
    <property type="nucleotide sequence ID" value="XM_026438608.2"/>
</dbReference>
<dbReference type="InterPro" id="IPR006689">
    <property type="entry name" value="Small_GTPase_ARF/SAR"/>
</dbReference>
<dbReference type="Pfam" id="PF00025">
    <property type="entry name" value="Arf"/>
    <property type="match status" value="1"/>
</dbReference>
<dbReference type="SMART" id="SM00177">
    <property type="entry name" value="ARF"/>
    <property type="match status" value="1"/>
</dbReference>
<gene>
    <name evidence="10" type="primary">LOC113218312</name>
</gene>
<feature type="binding site" evidence="5">
    <location>
        <position position="111"/>
    </location>
    <ligand>
        <name>GTP</name>
        <dbReference type="ChEBI" id="CHEBI:37565"/>
    </ligand>
</feature>
<dbReference type="InterPro" id="IPR027417">
    <property type="entry name" value="P-loop_NTPase"/>
</dbReference>
<dbReference type="PRINTS" id="PR00328">
    <property type="entry name" value="SAR1GTPBP"/>
</dbReference>
<feature type="binding site" evidence="6">
    <location>
        <position position="72"/>
    </location>
    <ligand>
        <name>Mg(2+)</name>
        <dbReference type="ChEBI" id="CHEBI:18420"/>
    </ligand>
</feature>
<organism evidence="9 10">
    <name type="scientific">Frankliniella occidentalis</name>
    <name type="common">Western flower thrips</name>
    <name type="synonym">Euthrips occidentalis</name>
    <dbReference type="NCBI Taxonomy" id="133901"/>
    <lineage>
        <taxon>Eukaryota</taxon>
        <taxon>Metazoa</taxon>
        <taxon>Ecdysozoa</taxon>
        <taxon>Arthropoda</taxon>
        <taxon>Hexapoda</taxon>
        <taxon>Insecta</taxon>
        <taxon>Pterygota</taxon>
        <taxon>Neoptera</taxon>
        <taxon>Paraneoptera</taxon>
        <taxon>Thysanoptera</taxon>
        <taxon>Terebrantia</taxon>
        <taxon>Thripoidea</taxon>
        <taxon>Thripidae</taxon>
        <taxon>Frankliniella</taxon>
    </lineage>
</organism>
<dbReference type="GO" id="GO:0005525">
    <property type="term" value="F:GTP binding"/>
    <property type="evidence" value="ECO:0007669"/>
    <property type="project" value="UniProtKB-KW"/>
</dbReference>